<evidence type="ECO:0000313" key="3">
    <source>
        <dbReference type="Proteomes" id="UP000235672"/>
    </source>
</evidence>
<evidence type="ECO:0000313" key="2">
    <source>
        <dbReference type="EMBL" id="PMD25910.1"/>
    </source>
</evidence>
<dbReference type="Proteomes" id="UP000235672">
    <property type="component" value="Unassembled WGS sequence"/>
</dbReference>
<feature type="compositionally biased region" description="Basic and acidic residues" evidence="1">
    <location>
        <begin position="1"/>
        <end position="11"/>
    </location>
</feature>
<keyword evidence="3" id="KW-1185">Reference proteome</keyword>
<accession>A0A2J6QI20</accession>
<reference evidence="2 3" key="1">
    <citation type="submission" date="2016-05" db="EMBL/GenBank/DDBJ databases">
        <title>A degradative enzymes factory behind the ericoid mycorrhizal symbiosis.</title>
        <authorList>
            <consortium name="DOE Joint Genome Institute"/>
            <person name="Martino E."/>
            <person name="Morin E."/>
            <person name="Grelet G."/>
            <person name="Kuo A."/>
            <person name="Kohler A."/>
            <person name="Daghino S."/>
            <person name="Barry K."/>
            <person name="Choi C."/>
            <person name="Cichocki N."/>
            <person name="Clum A."/>
            <person name="Copeland A."/>
            <person name="Hainaut M."/>
            <person name="Haridas S."/>
            <person name="Labutti K."/>
            <person name="Lindquist E."/>
            <person name="Lipzen A."/>
            <person name="Khouja H.-R."/>
            <person name="Murat C."/>
            <person name="Ohm R."/>
            <person name="Olson A."/>
            <person name="Spatafora J."/>
            <person name="Veneault-Fourrey C."/>
            <person name="Henrissat B."/>
            <person name="Grigoriev I."/>
            <person name="Martin F."/>
            <person name="Perotto S."/>
        </authorList>
    </citation>
    <scope>NUCLEOTIDE SEQUENCE [LARGE SCALE GENOMIC DNA]</scope>
    <source>
        <strain evidence="2 3">UAMH 7357</strain>
    </source>
</reference>
<feature type="compositionally biased region" description="Basic and acidic residues" evidence="1">
    <location>
        <begin position="28"/>
        <end position="37"/>
    </location>
</feature>
<sequence>MDSRFDFEAPSHDCPSTSLRKSRALITESRDKKPEARRQKHFCKPPQDQSTMNRSLVIQYELHQSKLLKLADRLHPSQRDALKLTREDLRPGYSTAAISRKSSEKHVLFLPMGSPHFDWECPSTQNSTLSEIVSSPTAPNLGGMWGRGTAVGDARKCS</sequence>
<dbReference type="EMBL" id="KZ613469">
    <property type="protein sequence ID" value="PMD25910.1"/>
    <property type="molecule type" value="Genomic_DNA"/>
</dbReference>
<protein>
    <submittedName>
        <fullName evidence="2">Uncharacterized protein</fullName>
    </submittedName>
</protein>
<organism evidence="2 3">
    <name type="scientific">Hyaloscypha hepaticicola</name>
    <dbReference type="NCBI Taxonomy" id="2082293"/>
    <lineage>
        <taxon>Eukaryota</taxon>
        <taxon>Fungi</taxon>
        <taxon>Dikarya</taxon>
        <taxon>Ascomycota</taxon>
        <taxon>Pezizomycotina</taxon>
        <taxon>Leotiomycetes</taxon>
        <taxon>Helotiales</taxon>
        <taxon>Hyaloscyphaceae</taxon>
        <taxon>Hyaloscypha</taxon>
    </lineage>
</organism>
<proteinExistence type="predicted"/>
<gene>
    <name evidence="2" type="ORF">NA56DRAFT_685749</name>
</gene>
<feature type="region of interest" description="Disordered" evidence="1">
    <location>
        <begin position="1"/>
        <end position="50"/>
    </location>
</feature>
<evidence type="ECO:0000256" key="1">
    <source>
        <dbReference type="SAM" id="MobiDB-lite"/>
    </source>
</evidence>
<name>A0A2J6QI20_9HELO</name>
<dbReference type="AlphaFoldDB" id="A0A2J6QI20"/>